<evidence type="ECO:0000313" key="5">
    <source>
        <dbReference type="EMBL" id="KAK7943869.1"/>
    </source>
</evidence>
<dbReference type="InterPro" id="IPR036770">
    <property type="entry name" value="Ankyrin_rpt-contain_sf"/>
</dbReference>
<dbReference type="InterPro" id="IPR050889">
    <property type="entry name" value="Dendritic_Spine_Reg/Scaffold"/>
</dbReference>
<feature type="repeat" description="ANK" evidence="3">
    <location>
        <begin position="362"/>
        <end position="394"/>
    </location>
</feature>
<proteinExistence type="predicted"/>
<dbReference type="GeneID" id="92082266"/>
<dbReference type="PANTHER" id="PTHR24166:SF48">
    <property type="entry name" value="PROTEIN VAPYRIN"/>
    <property type="match status" value="1"/>
</dbReference>
<feature type="compositionally biased region" description="Basic and acidic residues" evidence="4">
    <location>
        <begin position="1146"/>
        <end position="1170"/>
    </location>
</feature>
<dbReference type="Gene3D" id="1.25.40.20">
    <property type="entry name" value="Ankyrin repeat-containing domain"/>
    <property type="match status" value="2"/>
</dbReference>
<name>A0ABR1Q205_9PEZI</name>
<feature type="repeat" description="ANK" evidence="3">
    <location>
        <begin position="876"/>
        <end position="900"/>
    </location>
</feature>
<dbReference type="PANTHER" id="PTHR24166">
    <property type="entry name" value="ROLLING PEBBLES, ISOFORM B"/>
    <property type="match status" value="1"/>
</dbReference>
<dbReference type="SMART" id="SM00248">
    <property type="entry name" value="ANK"/>
    <property type="match status" value="8"/>
</dbReference>
<feature type="region of interest" description="Disordered" evidence="4">
    <location>
        <begin position="1143"/>
        <end position="1170"/>
    </location>
</feature>
<accession>A0ABR1Q205</accession>
<feature type="repeat" description="ANK" evidence="3">
    <location>
        <begin position="805"/>
        <end position="837"/>
    </location>
</feature>
<dbReference type="RefSeq" id="XP_066695900.1">
    <property type="nucleotide sequence ID" value="XM_066849204.1"/>
</dbReference>
<dbReference type="Pfam" id="PF12796">
    <property type="entry name" value="Ank_2"/>
    <property type="match status" value="3"/>
</dbReference>
<keyword evidence="2 3" id="KW-0040">ANK repeat</keyword>
<evidence type="ECO:0000256" key="4">
    <source>
        <dbReference type="SAM" id="MobiDB-lite"/>
    </source>
</evidence>
<evidence type="ECO:0000313" key="6">
    <source>
        <dbReference type="Proteomes" id="UP001391051"/>
    </source>
</evidence>
<organism evidence="5 6">
    <name type="scientific">Apiospora aurea</name>
    <dbReference type="NCBI Taxonomy" id="335848"/>
    <lineage>
        <taxon>Eukaryota</taxon>
        <taxon>Fungi</taxon>
        <taxon>Dikarya</taxon>
        <taxon>Ascomycota</taxon>
        <taxon>Pezizomycotina</taxon>
        <taxon>Sordariomycetes</taxon>
        <taxon>Xylariomycetidae</taxon>
        <taxon>Amphisphaeriales</taxon>
        <taxon>Apiosporaceae</taxon>
        <taxon>Apiospora</taxon>
    </lineage>
</organism>
<dbReference type="InterPro" id="IPR002110">
    <property type="entry name" value="Ankyrin_rpt"/>
</dbReference>
<gene>
    <name evidence="5" type="ORF">PG986_012982</name>
</gene>
<sequence>MIAESSVDILGMMVQRLHRVKSEPGLQDVASLGSHTTLLRVARQLGLSLPGDSSNPIKISTHLRSVMPEAVAGEHLLRSQTFTRDFDSAAREFLIWGLYQISNNFIHGLKCTIRRDEFLLDLISQSGLVGSMDSVVSETTVASILEKVWRAAFAPLPKQSCLLDPGSSRLSQLPFHDVEETARILLAHGASPDGFCCHPHGTPLEAAIRGSSLDIVRLFVEHELHIHGQDYIRHMEFDRLFCLPSWETPLASQHDMLDYLQSLSARTFRSLGDPFDALLSTEGLIRAALYGGPALLRRLRAKGADFNCCTPNGEFPVGAVISHGYHDRLQPFEEESIRRCKALVALGAAVNYEPTKEVGQDPRPSALHIALLRGHYGMVRVLLDNGADLHTPRRLCFDGTWLVNSNRSFVGGDTEAARSPLSWAIRGLSLDCACLLLELGAPIEGHELLLLSESLPPRGCMEYIEDIDVAKLAARLIAEGAELDLQNSSKMTALEIAISKGQVGAASVLRNAGAAKMGSTMTTAETFDALNISDWLYQLQRVNDSDVGCQGEKYDMFMEDWDGQHPNESTQQQNARLEASVVNWDFESYIIPLGYVVKHYTQAYSSEVLRMLSDAWMYQSEPTLGGTVSLFLPVTYDLLRRRKLEYIDAFLEMVVVSDIVFLALHPRYVDLFGVLKLLLTRPPLLVEEAGSFPYHNPLIRVFEGRFHPDMKNLKPEETNRGRLLHELLGYGIKANTATGLSAIQDGCSSNELELLMANNGFDPRRRYRWSHTALQYAVIGGNCDLVRVLLNGKVNVNGQPRWQDASRTALQLAVERGDWECIEPLVEAGADVNAPAARHGGATALQLAAIKGYVGLVKWLIEKHGAEVTAPGADFDGITALEGAAAFGRLDVVGLLLEKGDFSEGERRRQYVRGVGYARRSKRQALGSYMERQNGWSKEDEESLALEDLIDSIDYIGDSRRRDWSKDYCCGAGCVGEDESVDEMMEEPGCCYGNKDGISPISSCDEEDASPLAAYPEARGNTALDLGGVCTESLQAHADSDLTYLSLPDAAFGAERVAATGQVIGEVLEDESFANGNSAMMSFHEWMGFSTQSDAAVQNGDDLWDLVDFSPGIQFQLNLCQVNFVTSNISDLKELPFPAFVGGGSSRRDDAPSVSRKPERVERGHDQYAD</sequence>
<dbReference type="PROSITE" id="PS50088">
    <property type="entry name" value="ANK_REPEAT"/>
    <property type="match status" value="3"/>
</dbReference>
<evidence type="ECO:0008006" key="7">
    <source>
        <dbReference type="Google" id="ProtNLM"/>
    </source>
</evidence>
<dbReference type="EMBL" id="JAQQWE010000008">
    <property type="protein sequence ID" value="KAK7943869.1"/>
    <property type="molecule type" value="Genomic_DNA"/>
</dbReference>
<comment type="caution">
    <text evidence="5">The sequence shown here is derived from an EMBL/GenBank/DDBJ whole genome shotgun (WGS) entry which is preliminary data.</text>
</comment>
<dbReference type="SUPFAM" id="SSF48403">
    <property type="entry name" value="Ankyrin repeat"/>
    <property type="match status" value="2"/>
</dbReference>
<keyword evidence="6" id="KW-1185">Reference proteome</keyword>
<reference evidence="5 6" key="1">
    <citation type="submission" date="2023-01" db="EMBL/GenBank/DDBJ databases">
        <title>Analysis of 21 Apiospora genomes using comparative genomics revels a genus with tremendous synthesis potential of carbohydrate active enzymes and secondary metabolites.</title>
        <authorList>
            <person name="Sorensen T."/>
        </authorList>
    </citation>
    <scope>NUCLEOTIDE SEQUENCE [LARGE SCALE GENOMIC DNA]</scope>
    <source>
        <strain evidence="5 6">CBS 24483</strain>
    </source>
</reference>
<evidence type="ECO:0000256" key="3">
    <source>
        <dbReference type="PROSITE-ProRule" id="PRU00023"/>
    </source>
</evidence>
<dbReference type="PROSITE" id="PS50297">
    <property type="entry name" value="ANK_REP_REGION"/>
    <property type="match status" value="3"/>
</dbReference>
<evidence type="ECO:0000256" key="1">
    <source>
        <dbReference type="ARBA" id="ARBA00022737"/>
    </source>
</evidence>
<keyword evidence="1" id="KW-0677">Repeat</keyword>
<evidence type="ECO:0000256" key="2">
    <source>
        <dbReference type="ARBA" id="ARBA00023043"/>
    </source>
</evidence>
<protein>
    <recommendedName>
        <fullName evidence="7">Ankyrin</fullName>
    </recommendedName>
</protein>
<dbReference type="Proteomes" id="UP001391051">
    <property type="component" value="Unassembled WGS sequence"/>
</dbReference>